<feature type="compositionally biased region" description="Low complexity" evidence="1">
    <location>
        <begin position="731"/>
        <end position="760"/>
    </location>
</feature>
<comment type="caution">
    <text evidence="3">The sequence shown here is derived from an EMBL/GenBank/DDBJ whole genome shotgun (WGS) entry which is preliminary data.</text>
</comment>
<dbReference type="AlphaFoldDB" id="A0A8S3Z595"/>
<feature type="compositionally biased region" description="Polar residues" evidence="1">
    <location>
        <begin position="89"/>
        <end position="108"/>
    </location>
</feature>
<feature type="region of interest" description="Disordered" evidence="1">
    <location>
        <begin position="486"/>
        <end position="522"/>
    </location>
</feature>
<feature type="domain" description="C2H2-type" evidence="2">
    <location>
        <begin position="197"/>
        <end position="222"/>
    </location>
</feature>
<feature type="region of interest" description="Disordered" evidence="1">
    <location>
        <begin position="52"/>
        <end position="108"/>
    </location>
</feature>
<name>A0A8S3Z595_9EUPU</name>
<dbReference type="OrthoDB" id="6101405at2759"/>
<organism evidence="3 4">
    <name type="scientific">Candidula unifasciata</name>
    <dbReference type="NCBI Taxonomy" id="100452"/>
    <lineage>
        <taxon>Eukaryota</taxon>
        <taxon>Metazoa</taxon>
        <taxon>Spiralia</taxon>
        <taxon>Lophotrochozoa</taxon>
        <taxon>Mollusca</taxon>
        <taxon>Gastropoda</taxon>
        <taxon>Heterobranchia</taxon>
        <taxon>Euthyneura</taxon>
        <taxon>Panpulmonata</taxon>
        <taxon>Eupulmonata</taxon>
        <taxon>Stylommatophora</taxon>
        <taxon>Helicina</taxon>
        <taxon>Helicoidea</taxon>
        <taxon>Geomitridae</taxon>
        <taxon>Candidula</taxon>
    </lineage>
</organism>
<feature type="compositionally biased region" description="Acidic residues" evidence="1">
    <location>
        <begin position="55"/>
        <end position="64"/>
    </location>
</feature>
<dbReference type="Proteomes" id="UP000678393">
    <property type="component" value="Unassembled WGS sequence"/>
</dbReference>
<feature type="compositionally biased region" description="Low complexity" evidence="1">
    <location>
        <begin position="797"/>
        <end position="810"/>
    </location>
</feature>
<evidence type="ECO:0000256" key="1">
    <source>
        <dbReference type="SAM" id="MobiDB-lite"/>
    </source>
</evidence>
<accession>A0A8S3Z595</accession>
<keyword evidence="4" id="KW-1185">Reference proteome</keyword>
<feature type="region of interest" description="Disordered" evidence="1">
    <location>
        <begin position="722"/>
        <end position="827"/>
    </location>
</feature>
<dbReference type="EMBL" id="CAJHNH020001854">
    <property type="protein sequence ID" value="CAG5124707.1"/>
    <property type="molecule type" value="Genomic_DNA"/>
</dbReference>
<feature type="domain" description="C2H2-type" evidence="2">
    <location>
        <begin position="295"/>
        <end position="319"/>
    </location>
</feature>
<evidence type="ECO:0000259" key="2">
    <source>
        <dbReference type="SMART" id="SM00355"/>
    </source>
</evidence>
<dbReference type="InterPro" id="IPR013087">
    <property type="entry name" value="Znf_C2H2_type"/>
</dbReference>
<feature type="compositionally biased region" description="Low complexity" evidence="1">
    <location>
        <begin position="365"/>
        <end position="377"/>
    </location>
</feature>
<protein>
    <recommendedName>
        <fullName evidence="2">C2H2-type domain-containing protein</fullName>
    </recommendedName>
</protein>
<reference evidence="3" key="1">
    <citation type="submission" date="2021-04" db="EMBL/GenBank/DDBJ databases">
        <authorList>
            <consortium name="Molecular Ecology Group"/>
        </authorList>
    </citation>
    <scope>NUCLEOTIDE SEQUENCE</scope>
</reference>
<feature type="domain" description="C2H2-type" evidence="2">
    <location>
        <begin position="168"/>
        <end position="191"/>
    </location>
</feature>
<feature type="region of interest" description="Disordered" evidence="1">
    <location>
        <begin position="356"/>
        <end position="400"/>
    </location>
</feature>
<feature type="domain" description="C2H2-type" evidence="2">
    <location>
        <begin position="266"/>
        <end position="289"/>
    </location>
</feature>
<evidence type="ECO:0000313" key="3">
    <source>
        <dbReference type="EMBL" id="CAG5124707.1"/>
    </source>
</evidence>
<dbReference type="SMART" id="SM00355">
    <property type="entry name" value="ZnF_C2H2"/>
    <property type="match status" value="5"/>
</dbReference>
<sequence>DQLVELPSLAVRDASEDEHIQQECHIDPDHGVEDNDEDGGGMGLKIVQVVSLSEQSEDPDEQIGSEEVHTGTDNLPEGSDKCQAGTVMPESSLTSGKEFSGSEHSSVPANNVTMTEMSVPSSVDKDTATSGTVATTESTAADCSATDISSASSPIASPSFAGGLPLSYKCNACKVHTPYLLMMVKHLKAKHPNMRCFSCPYCKTSQSFISQKQLRHHIKQSHPTKFGRNEIALSEDAKKFVEAMVLPIGPECIRVGNRIVLEEDIHTCTYCQVKMVSLTSVYEHLNTKHSDLFEFVCPECQSYRSKLLPEIFEHCLRAHKSSLDTDKVHVSVPKNLFTALTCISKSGKYIEKTLGSSPEKIRAGTSSSTSQQPQKTQVASLPQRVPQLPTEGQISSAEQHPLREASCAATPLIPVAEAVQTTRIMQPIFAVPLTATSIGSVPAVARPAIAFSSSLFDTSSLTPPQLAVASHSAPFIQNAAAASFLSPSPQQAHSSHHQHLQSNKQSHSKPSERTHGSAKHLPVLNVPTIRPRTSPVAAKPVVGSPVDAVPLSASNCNFSVMSASGAGQQPFRSVSSSIIDSLPDDEPNPDAFKIFNLCPTGPRISPSPVSSLPPGVPTVFPPVSAPMAAGYIQGPLAGFPPGMVISPNMLPFSFPYSQNQSLMQGLLAQKQNPQNSPLSRHSHLPHTSALMAAHSASARRNNMSSEEATAYLKKHQQRELYLKKQQHHHQQQLQSQRHLFKQSQQSAAPRAHPAHQQPPSLSGQVYQPQPLPVQTLPYDHHQPMTGHNDPLHPSLFSSSVPVSSAAGPSGHLMAHSSPSPVRPSKGLHKRSNTLYQCPYCPVMVTLKALEVASHIQQHHPGKQVTFRKIS</sequence>
<dbReference type="Gene3D" id="3.30.160.60">
    <property type="entry name" value="Classic Zinc Finger"/>
    <property type="match status" value="1"/>
</dbReference>
<evidence type="ECO:0000313" key="4">
    <source>
        <dbReference type="Proteomes" id="UP000678393"/>
    </source>
</evidence>
<gene>
    <name evidence="3" type="ORF">CUNI_LOCUS10265</name>
</gene>
<proteinExistence type="predicted"/>
<feature type="non-terminal residue" evidence="3">
    <location>
        <position position="1"/>
    </location>
</feature>
<feature type="domain" description="C2H2-type" evidence="2">
    <location>
        <begin position="835"/>
        <end position="858"/>
    </location>
</feature>